<dbReference type="InterPro" id="IPR014009">
    <property type="entry name" value="PIK_FAT"/>
</dbReference>
<feature type="domain" description="FATC" evidence="5">
    <location>
        <begin position="3730"/>
        <end position="3762"/>
    </location>
</feature>
<dbReference type="SUPFAM" id="SSF48371">
    <property type="entry name" value="ARM repeat"/>
    <property type="match status" value="4"/>
</dbReference>
<dbReference type="PANTHER" id="PTHR11139">
    <property type="entry name" value="ATAXIA TELANGIECTASIA MUTATED ATM -RELATED"/>
    <property type="match status" value="1"/>
</dbReference>
<dbReference type="EMBL" id="JADGIZ020000011">
    <property type="protein sequence ID" value="KAL2917307.1"/>
    <property type="molecule type" value="Genomic_DNA"/>
</dbReference>
<feature type="region of interest" description="Disordered" evidence="2">
    <location>
        <begin position="524"/>
        <end position="572"/>
    </location>
</feature>
<comment type="caution">
    <text evidence="6">The sequence shown here is derived from an EMBL/GenBank/DDBJ whole genome shotgun (WGS) entry which is preliminary data.</text>
</comment>
<feature type="region of interest" description="Disordered" evidence="2">
    <location>
        <begin position="1989"/>
        <end position="2008"/>
    </location>
</feature>
<feature type="compositionally biased region" description="Low complexity" evidence="2">
    <location>
        <begin position="3197"/>
        <end position="3206"/>
    </location>
</feature>
<accession>A0ABR4NCR5</accession>
<dbReference type="SMART" id="SM00146">
    <property type="entry name" value="PI3Kc"/>
    <property type="match status" value="1"/>
</dbReference>
<dbReference type="SUPFAM" id="SSF56112">
    <property type="entry name" value="Protein kinase-like (PK-like)"/>
    <property type="match status" value="1"/>
</dbReference>
<feature type="domain" description="PI3K/PI4K catalytic" evidence="3">
    <location>
        <begin position="3390"/>
        <end position="3723"/>
    </location>
</feature>
<feature type="region of interest" description="Disordered" evidence="2">
    <location>
        <begin position="159"/>
        <end position="181"/>
    </location>
</feature>
<feature type="region of interest" description="Disordered" evidence="2">
    <location>
        <begin position="3132"/>
        <end position="3214"/>
    </location>
</feature>
<feature type="compositionally biased region" description="Polar residues" evidence="2">
    <location>
        <begin position="3166"/>
        <end position="3184"/>
    </location>
</feature>
<dbReference type="PROSITE" id="PS51190">
    <property type="entry name" value="FATC"/>
    <property type="match status" value="1"/>
</dbReference>
<evidence type="ECO:0000256" key="1">
    <source>
        <dbReference type="ARBA" id="ARBA00007234"/>
    </source>
</evidence>
<dbReference type="InterPro" id="IPR046807">
    <property type="entry name" value="Tra1_central"/>
</dbReference>
<reference evidence="6 7" key="1">
    <citation type="submission" date="2023-09" db="EMBL/GenBank/DDBJ databases">
        <title>Pangenome analysis of Batrachochytrium dendrobatidis and related Chytrids.</title>
        <authorList>
            <person name="Yacoub M.N."/>
            <person name="Stajich J.E."/>
            <person name="James T.Y."/>
        </authorList>
    </citation>
    <scope>NUCLEOTIDE SEQUENCE [LARGE SCALE GENOMIC DNA]</scope>
    <source>
        <strain evidence="6 7">JEL0888</strain>
    </source>
</reference>
<evidence type="ECO:0000256" key="2">
    <source>
        <dbReference type="SAM" id="MobiDB-lite"/>
    </source>
</evidence>
<sequence>MTLTASNCEVHANRLNDPNIDNRVKVAIVTELRDSIEIVQSVEYPRFLAHILPVFLQLLERVPPAFRPDQDNHKLRNIILEIIHRFPHNEALKQYVSELMTVLMLVLRQDNEDNGVLCLKIIVDLHKNYKQHVEGFVQPFLDTVQEMHSNMEKAVEDAFGPDAGADAHGQASEQAGDSGSKKTLPPSLFSFKVLTECPITIAVLFQIHRKFVAGSVPLFVPLIVKVLKLQPPQQQKAHADAEAAGTIFLGMAPDIKNAALFAEFKSLQVKTVSFVAYILRSFTELLKPYEHDIANSVICLMKDCPPDASGTRKVRPLAHSVLVDLIHSVRSELTLAQISRIIHIYSRNLHDPIFPPQIQTMCAKLLLSLIDNVVTQESKAEARKLLIRTLDAFATRLGAIHEMFPTVLAYLQRKRAADKDKAAEENFSQLLEMDGFVDLGYVQPIRTCSRPLDGCADLIKDFRTQIKNVLLGIKTTLFALRSHSQVVPDDQGGFATHSFGDEVDIFVRIFKDGLYCFEYFSTEPDGTERPPAPVIPPVAGASSASQTTQSSQPPSSQLSQMRSAPGAPGSAAQQPAVSAAAAAAAKEDKEVLEALASIFTFVDPPIFQEVFATHIQYLFEQSVKNPAVLAIPQYFLANVAVSANFSGLLLSFLVGRLDDLGNSDSAAASVMLRLFKLLFMAVTLFPDTNEIVLRPHLATIIMSSLRMSAKAKDPLNYFSLLRSLFRSIGGGRFELLYQEVLPLLQVLLETLNALLASAHQPHMKELFVELCLTVPVRLSVLLPYLSFLMRPLVIALQAGPDLVSQSLRTLELCVDNLNHEFLEPMLNPVIDDLMNALWKHLKPSPYNQQHSHTTMSILGKFGGRNRRWLKDQSALGFLANPDSALSIDVLFHGSSRAQSLRLDEILAASQRIASAADSAPHLRAQALQFAKACLPILVDFDESSSLLSSHVQSHIGRFMRDHARTAAPADSEMLDAPSQPTQQSSQQSSPFSDLEEPMPRWRKNSIDEHLRAVISVIFACATASELHDQAWPVVEHLSRHFALLAVAEVAAGSAASGAGATSSQSGALGGGPLTVRRAGGSGFDFLNIHAVSRLNGFLEAIIDMMASDQPAQRELAERVTRHFYDSCLLLVGSRDRIDSITAFHILASRFCSSCFQSQWFKKTGGCLGIALLTSKLEMSPKWMLEHEHEFVRALLYVLKDVAADVAYFNLDDATQTLSHVLRVCNSPGDHVPEAERKAKFGSLVSLLMSELANSNTAVRENIQMALQLLADLTGSAVTDILRPVCERLLAPIFAKPLRALPFAIQIGHIDAITYCLSLRPPLLTFNDELLRLLHEALALADAEDQALVSKTSQFKNAVSLNNLRSVCIKLLSAAMACPEFSQPRHNVVRPRIISVFFKSLYSKSGEVVEVANKGLQQVVAQQHKLPKDLLQAGLRPILVNLADHKRLTVSGLEGLARLLKLLTNYFKVEIGRKLLDHLRQWADPKMLEEISGRPLGDIEEIKVIVAILDIFHLLPSPANIFMDDLVKNVLELEQRVHRSLSSPFRKPLIKYLNKYASDAATYFLGQLGKPREAALLFGLVSSPDAAPFSAEIAKSHDELLSTVFIKSEAPNPILFRNGVHLVHRLAALDPSWLLENRDIVERVRDIWRSEVLAPLDDNAYVRGREHAAVFRLLIEYCKLDADNVEMLFDIVEGFLDPELIDTSFIKKFVFEDISQGRSVERRRTIFSRFLELFPSKDISIQRKSCMMRYLITPMLMLSGADSARIVDAEIVESILANMWTPLIADASASSSELDSLKIELLQLTNLLVYRVPDAISESRKDVIKFAWNHLKVEDVTLKQSAYVLLSRFIREYDTPVKIVSQIYVALLRAHQSEGRILVKQALDTLIPVLPTRLANPAGDRVRMPLFVQWIRKIIIEEGHTITQLVSIYQLIIRNADQFYASREHFFPQIVSSLPKLGLSTNATAETRALTLDLAELILRWETRDATESGARKDGMDWSPDAPTGGSSSVVSAPMAHDYKEMVASYLVRFALSLSEPQVTKAVLQRSLDLFDKFAAAWPDVLVKLSQIEKVASSDEDLSSSMVINSVEILRITLEHKPTSWTYSNLASVCKCLESWIRSEQPQTITAIGSIVANLWRALDAHGALNTGRQVPPDETAFFRLLDAVIQQGLRTMSNIQSTVSLLEASCLGRLDRPTAQALLRSHSAEIVKLFNALIRDPSGALPQGPLSEPTVAILKTIILLLDKHISQLGELRKLFIQGILTIIELPDCPVLHQQVLQALRSWIFDTPKDSFPTVKERATVAVKMLGLCKQEGSAIADDYMTLVADIYEHPDFSRSELTVRLETAFMEGTVSASPQMRRRFMSILDRSLQHGFQVRLEYILSIQNWEPLASSFWIRQALELLLGSIDVSLRVQAQSSPQRLGAVSSLAVQVNADGGGRGSSLDSDMQVDEEPLSPALSSMISMHASFGRQLNAVRLSALVEPVHAFLQGDSDLVMWLWTILFSMCWSMLTGRERHDAIKGLIVLLARDYHIAQAAMRPNVVQALLQGVCRCTPPVQLPSQLVRHLGKTYNAWHIALELLQNSMLETRPGIAMSSKEEDKIRESVTDALADLYADLSEEDYFAGLWRRKCLFAETNAAVSYEQAGMWSTAQNLFESAQVKARTGVLPFTEHEYCLWESHWIECAQRLQQWDILTDLAKHDSNLDLLLECAWRLSDWTNPNDRESLSVTLQSISEPPSARKKMFQAFMSLQRLGEGPAGLSDFQRFCDEGIQLVLQRWAVLPTIVSNSHISTFHAFQQFVELQEAAQIQNNLLSTNLANIDGRSQELKGILQTWRERLPNVWDDVNLWSDLVSWRQHVFTIVNKAYLPLIPQISQSLPSGNPTSTYTYRGYHETAWIINRFAHVARKHQLPEVCVNSLSKIYTLPNIEIQEAFYKLREQAKCHLRSLGEHSTGLDVINNTNLLYFTPPQKAEFFILKAMFLSKLNLHEEAVQAFSSAVHIDMTLAKAWAAWGEYNDRMFSDNPTKMEHGVDAVNCYLHAAGLYNSGRSRKFLARILWLLSLDNDQETLTRSYENYKSEIPVWYWITFIPQLILSLTGKEAAFARQILLKIAKSFPQSLHFQLRTAKEDFMNIKTPVSSSSTAQPQQPQPSQQAANGTSGENGAADMAGVQSTKTADDATQLNGSQDEANGDAAASGQPNGASSGQAQQPSQPPAKRQPREIIDETTSLLKTAFPLLALSLETMVDQILQRLKPTTDEDIYRLIVALLSDGVQMYLQQLARDPNDSGSLSAATENNLSKFAESMQPNHLKYKHLFEQDFISSKPNLSQLVERFRMWRDNLERILDRRPHVQFLEHFSHYLAEFEYQKFDEIEVPGQYFELRANNKDFVRIDRFNPTVDIVRGHICCYKSLTIRGHDGSQHRFIVQHPAARHCRRDERILQLFRILNEAIGRKKETRRRNLRFHLPIVVPLAPQIRLVEDDRSNITLQDIYESHCLKVGIHKDDPVIFHINRIRQIFATVDINKKAKVEILNLKTEIMEEIANKMIPETIVSEVLPRDGSRFALPRSYIDLWTFRKRFTAHLATMTFMTYLMSIGHRHPQKIHISPKTGSVWGSDLLPTISNSTSLFTNNEAVPFRFTPNLQTFLTPLGMEGVFPASIMAVGRSLTEPEFELGDYLSIFVRDELVTWRANLRKPAFQPAQLREHVNNNVEVIVRRAQALSCKAEREKPVPSANERAEPVCRTILDLISQAVNPLKLAQMDIAFMPQL</sequence>
<feature type="compositionally biased region" description="Low complexity" evidence="2">
    <location>
        <begin position="3134"/>
        <end position="3151"/>
    </location>
</feature>
<dbReference type="Pfam" id="PF02259">
    <property type="entry name" value="FAT"/>
    <property type="match status" value="1"/>
</dbReference>
<dbReference type="Proteomes" id="UP001527925">
    <property type="component" value="Unassembled WGS sequence"/>
</dbReference>
<dbReference type="PROSITE" id="PS51189">
    <property type="entry name" value="FAT"/>
    <property type="match status" value="1"/>
</dbReference>
<feature type="region of interest" description="Disordered" evidence="2">
    <location>
        <begin position="966"/>
        <end position="998"/>
    </location>
</feature>
<organism evidence="6 7">
    <name type="scientific">Polyrhizophydium stewartii</name>
    <dbReference type="NCBI Taxonomy" id="2732419"/>
    <lineage>
        <taxon>Eukaryota</taxon>
        <taxon>Fungi</taxon>
        <taxon>Fungi incertae sedis</taxon>
        <taxon>Chytridiomycota</taxon>
        <taxon>Chytridiomycota incertae sedis</taxon>
        <taxon>Chytridiomycetes</taxon>
        <taxon>Rhizophydiales</taxon>
        <taxon>Rhizophydiales incertae sedis</taxon>
        <taxon>Polyrhizophydium</taxon>
    </lineage>
</organism>
<dbReference type="InterPro" id="IPR046805">
    <property type="entry name" value="Tra1_ring"/>
</dbReference>
<dbReference type="Pfam" id="PF20175">
    <property type="entry name" value="Tra1_central"/>
    <property type="match status" value="1"/>
</dbReference>
<dbReference type="InterPro" id="IPR016024">
    <property type="entry name" value="ARM-type_fold"/>
</dbReference>
<dbReference type="InterPro" id="IPR000403">
    <property type="entry name" value="PI3/4_kinase_cat_dom"/>
</dbReference>
<dbReference type="Pfam" id="PF00454">
    <property type="entry name" value="PI3_PI4_kinase"/>
    <property type="match status" value="1"/>
</dbReference>
<dbReference type="InterPro" id="IPR050517">
    <property type="entry name" value="DDR_Repair_Kinase"/>
</dbReference>
<feature type="compositionally biased region" description="Low complexity" evidence="2">
    <location>
        <begin position="537"/>
        <end position="572"/>
    </location>
</feature>
<protein>
    <submittedName>
        <fullName evidence="6">Transcription-associated protein 1</fullName>
    </submittedName>
</protein>
<evidence type="ECO:0000313" key="6">
    <source>
        <dbReference type="EMBL" id="KAL2917307.1"/>
    </source>
</evidence>
<evidence type="ECO:0000259" key="5">
    <source>
        <dbReference type="PROSITE" id="PS51190"/>
    </source>
</evidence>
<keyword evidence="7" id="KW-1185">Reference proteome</keyword>
<proteinExistence type="inferred from homology"/>
<gene>
    <name evidence="6" type="primary">TRA1</name>
    <name evidence="6" type="ORF">HK105_202971</name>
</gene>
<evidence type="ECO:0000259" key="3">
    <source>
        <dbReference type="PROSITE" id="PS50290"/>
    </source>
</evidence>
<dbReference type="InterPro" id="IPR036940">
    <property type="entry name" value="PI3/4_kinase_cat_sf"/>
</dbReference>
<evidence type="ECO:0000259" key="4">
    <source>
        <dbReference type="PROSITE" id="PS51189"/>
    </source>
</evidence>
<dbReference type="InterPro" id="IPR011009">
    <property type="entry name" value="Kinase-like_dom_sf"/>
</dbReference>
<feature type="domain" description="FAT" evidence="4">
    <location>
        <begin position="2560"/>
        <end position="3125"/>
    </location>
</feature>
<dbReference type="Pfam" id="PF20206">
    <property type="entry name" value="Tra1_ring"/>
    <property type="match status" value="1"/>
</dbReference>
<feature type="compositionally biased region" description="Low complexity" evidence="2">
    <location>
        <begin position="977"/>
        <end position="990"/>
    </location>
</feature>
<dbReference type="InterPro" id="IPR003152">
    <property type="entry name" value="FATC_dom"/>
</dbReference>
<dbReference type="CDD" id="cd05163">
    <property type="entry name" value="PIKK_TRRAP"/>
    <property type="match status" value="1"/>
</dbReference>
<dbReference type="Gene3D" id="1.10.1070.11">
    <property type="entry name" value="Phosphatidylinositol 3-/4-kinase, catalytic domain"/>
    <property type="match status" value="1"/>
</dbReference>
<dbReference type="PROSITE" id="PS50290">
    <property type="entry name" value="PI3_4_KINASE_3"/>
    <property type="match status" value="1"/>
</dbReference>
<evidence type="ECO:0000313" key="7">
    <source>
        <dbReference type="Proteomes" id="UP001527925"/>
    </source>
</evidence>
<dbReference type="InterPro" id="IPR003151">
    <property type="entry name" value="PIK-rel_kinase_FAT"/>
</dbReference>
<comment type="similarity">
    <text evidence="1">Belongs to the PI3/PI4-kinase family. TRA1 subfamily.</text>
</comment>
<dbReference type="PANTHER" id="PTHR11139:SF1">
    <property type="entry name" value="TRANSFORMATION_TRANSCRIPTION DOMAIN-ASSOCIATED PROTEIN"/>
    <property type="match status" value="1"/>
</dbReference>
<name>A0ABR4NCR5_9FUNG</name>